<sequence length="149" mass="17012">MSRVTIDDYLQEGIHGKKVLKPEERKKYLGTLRERVVVVLTRAQVREATTYPEIARLLKENYKATLLLNGAMNYSDLAKYIALASKIKAPYKIIASPEHTSELGLVLASDTAVDKDTITIDQRPKQKAEKRKRPGFVSRFINKLKKKRN</sequence>
<reference evidence="1 2" key="1">
    <citation type="submission" date="2018-12" db="EMBL/GenBank/DDBJ databases">
        <title>Bacillus chawlae sp. nov., Bacillus glennii sp. nov., and Bacillus saganii sp. nov. Isolated from the Vehicle Assembly Building at Kennedy Space Center where the Viking Spacecraft were Assembled.</title>
        <authorList>
            <person name="Seuylemezian A."/>
            <person name="Vaishampayan P."/>
        </authorList>
    </citation>
    <scope>NUCLEOTIDE SEQUENCE [LARGE SCALE GENOMIC DNA]</scope>
    <source>
        <strain evidence="1 2">L5</strain>
    </source>
</reference>
<evidence type="ECO:0000313" key="2">
    <source>
        <dbReference type="Proteomes" id="UP000267430"/>
    </source>
</evidence>
<dbReference type="SUPFAM" id="SSF160515">
    <property type="entry name" value="YueI-like"/>
    <property type="match status" value="1"/>
</dbReference>
<gene>
    <name evidence="1" type="ORF">ELQ35_05425</name>
</gene>
<accession>A0A433HRL7</accession>
<dbReference type="EMBL" id="RYZZ01000006">
    <property type="protein sequence ID" value="RUQ31026.1"/>
    <property type="molecule type" value="Genomic_DNA"/>
</dbReference>
<dbReference type="PIRSF" id="PIRSF034303">
    <property type="entry name" value="DUF1694"/>
    <property type="match status" value="1"/>
</dbReference>
<name>A0A433HRL7_9BACI</name>
<dbReference type="AlphaFoldDB" id="A0A433HRL7"/>
<dbReference type="Proteomes" id="UP000267430">
    <property type="component" value="Unassembled WGS sequence"/>
</dbReference>
<dbReference type="InterPro" id="IPR029064">
    <property type="entry name" value="Ribosomal_eL30-like_sf"/>
</dbReference>
<protein>
    <submittedName>
        <fullName evidence="1">DUF1694 domain-containing protein</fullName>
    </submittedName>
</protein>
<keyword evidence="2" id="KW-1185">Reference proteome</keyword>
<comment type="caution">
    <text evidence="1">The sequence shown here is derived from an EMBL/GenBank/DDBJ whole genome shotgun (WGS) entry which is preliminary data.</text>
</comment>
<proteinExistence type="predicted"/>
<dbReference type="OrthoDB" id="95278at2"/>
<dbReference type="InterPro" id="IPR012543">
    <property type="entry name" value="DUF1694"/>
</dbReference>
<evidence type="ECO:0000313" key="1">
    <source>
        <dbReference type="EMBL" id="RUQ31026.1"/>
    </source>
</evidence>
<organism evidence="1 2">
    <name type="scientific">Peribacillus cavernae</name>
    <dbReference type="NCBI Taxonomy" id="1674310"/>
    <lineage>
        <taxon>Bacteria</taxon>
        <taxon>Bacillati</taxon>
        <taxon>Bacillota</taxon>
        <taxon>Bacilli</taxon>
        <taxon>Bacillales</taxon>
        <taxon>Bacillaceae</taxon>
        <taxon>Peribacillus</taxon>
    </lineage>
</organism>
<dbReference type="Pfam" id="PF07997">
    <property type="entry name" value="DUF1694"/>
    <property type="match status" value="1"/>
</dbReference>
<dbReference type="Gene3D" id="3.30.1330.30">
    <property type="match status" value="1"/>
</dbReference>